<dbReference type="Gene3D" id="1.20.5.4130">
    <property type="match status" value="1"/>
</dbReference>
<dbReference type="GO" id="GO:0006952">
    <property type="term" value="P:defense response"/>
    <property type="evidence" value="ECO:0007669"/>
    <property type="project" value="UniProtKB-KW"/>
</dbReference>
<dbReference type="PANTHER" id="PTHR47186">
    <property type="entry name" value="LEUCINE-RICH REPEAT-CONTAINING PROTEIN 57"/>
    <property type="match status" value="1"/>
</dbReference>
<organism evidence="6 7">
    <name type="scientific">Rosa chinensis</name>
    <name type="common">China rose</name>
    <dbReference type="NCBI Taxonomy" id="74649"/>
    <lineage>
        <taxon>Eukaryota</taxon>
        <taxon>Viridiplantae</taxon>
        <taxon>Streptophyta</taxon>
        <taxon>Embryophyta</taxon>
        <taxon>Tracheophyta</taxon>
        <taxon>Spermatophyta</taxon>
        <taxon>Magnoliopsida</taxon>
        <taxon>eudicotyledons</taxon>
        <taxon>Gunneridae</taxon>
        <taxon>Pentapetalae</taxon>
        <taxon>rosids</taxon>
        <taxon>fabids</taxon>
        <taxon>Rosales</taxon>
        <taxon>Rosaceae</taxon>
        <taxon>Rosoideae</taxon>
        <taxon>Rosoideae incertae sedis</taxon>
        <taxon>Rosa</taxon>
    </lineage>
</organism>
<gene>
    <name evidence="6" type="ORF">RchiOBHm_Chr7g0229931</name>
</gene>
<protein>
    <submittedName>
        <fullName evidence="6">Putative leucine-rich repeat domain, L domain-containing protein</fullName>
    </submittedName>
</protein>
<evidence type="ECO:0000313" key="7">
    <source>
        <dbReference type="Proteomes" id="UP000238479"/>
    </source>
</evidence>
<dbReference type="SUPFAM" id="SSF52047">
    <property type="entry name" value="RNI-like"/>
    <property type="match status" value="1"/>
</dbReference>
<evidence type="ECO:0000256" key="3">
    <source>
        <dbReference type="ARBA" id="ARBA00022821"/>
    </source>
</evidence>
<evidence type="ECO:0000259" key="4">
    <source>
        <dbReference type="Pfam" id="PF18052"/>
    </source>
</evidence>
<dbReference type="EMBL" id="PDCK01000045">
    <property type="protein sequence ID" value="PRQ20600.1"/>
    <property type="molecule type" value="Genomic_DNA"/>
</dbReference>
<dbReference type="Gramene" id="PRQ20600">
    <property type="protein sequence ID" value="PRQ20600"/>
    <property type="gene ID" value="RchiOBHm_Chr7g0229931"/>
</dbReference>
<accession>A0A2P6PF96</accession>
<dbReference type="GO" id="GO:0000166">
    <property type="term" value="F:nucleotide binding"/>
    <property type="evidence" value="ECO:0007669"/>
    <property type="project" value="UniProtKB-KW"/>
</dbReference>
<sequence>MAEALISVLLEQLASVVYQHTNEVVKLVLNADKDVKSFSSKLEAIQAVLEDAEKKQVTEASVGRWLQKLKDVSYEMDDVLDEWNTELLRQQAEEKQEVEGDNALVTKKKFLTQKECTIIEAVKGADQRVELPGDYKVRHLTLINVHEGQLPTSFDKCKNVRTLTLLDSSITTISPGSIMQMKCLRTLNLSGNWTSPSMLNELPKEIGKLIHLRYMNLSYSGNLKELPDAVCDLYNLQTLDVSWCGQLEKLPKAMGKLINLKHLYVYCCEQLEASIS</sequence>
<evidence type="ECO:0000256" key="1">
    <source>
        <dbReference type="ARBA" id="ARBA00022737"/>
    </source>
</evidence>
<feature type="domain" description="Disease resistance N-terminal" evidence="4">
    <location>
        <begin position="6"/>
        <end position="96"/>
    </location>
</feature>
<dbReference type="PANTHER" id="PTHR47186:SF30">
    <property type="entry name" value="EF-HAND DOMAIN-CONTAINING PROTEIN"/>
    <property type="match status" value="1"/>
</dbReference>
<dbReference type="Pfam" id="PF13855">
    <property type="entry name" value="LRR_8"/>
    <property type="match status" value="1"/>
</dbReference>
<dbReference type="InterPro" id="IPR001611">
    <property type="entry name" value="Leu-rich_rpt"/>
</dbReference>
<dbReference type="Pfam" id="PF18052">
    <property type="entry name" value="Rx_N"/>
    <property type="match status" value="1"/>
</dbReference>
<name>A0A2P6PF96_ROSCH</name>
<dbReference type="OMA" id="VYCCEQL"/>
<keyword evidence="3" id="KW-0611">Plant defense</keyword>
<keyword evidence="2" id="KW-0547">Nucleotide-binding</keyword>
<dbReference type="Pfam" id="PF23598">
    <property type="entry name" value="LRR_14"/>
    <property type="match status" value="1"/>
</dbReference>
<keyword evidence="1" id="KW-0677">Repeat</keyword>
<dbReference type="Proteomes" id="UP000238479">
    <property type="component" value="Chromosome 7"/>
</dbReference>
<evidence type="ECO:0000259" key="5">
    <source>
        <dbReference type="Pfam" id="PF23598"/>
    </source>
</evidence>
<comment type="caution">
    <text evidence="6">The sequence shown here is derived from an EMBL/GenBank/DDBJ whole genome shotgun (WGS) entry which is preliminary data.</text>
</comment>
<reference evidence="6 7" key="1">
    <citation type="journal article" date="2018" name="Nat. Genet.">
        <title>The Rosa genome provides new insights in the design of modern roses.</title>
        <authorList>
            <person name="Bendahmane M."/>
        </authorList>
    </citation>
    <scope>NUCLEOTIDE SEQUENCE [LARGE SCALE GENOMIC DNA]</scope>
    <source>
        <strain evidence="7">cv. Old Blush</strain>
    </source>
</reference>
<dbReference type="InterPro" id="IPR032675">
    <property type="entry name" value="LRR_dom_sf"/>
</dbReference>
<proteinExistence type="predicted"/>
<dbReference type="AlphaFoldDB" id="A0A2P6PF96"/>
<dbReference type="InterPro" id="IPR041118">
    <property type="entry name" value="Rx_N"/>
</dbReference>
<evidence type="ECO:0000313" key="6">
    <source>
        <dbReference type="EMBL" id="PRQ20600.1"/>
    </source>
</evidence>
<keyword evidence="7" id="KW-1185">Reference proteome</keyword>
<dbReference type="Gene3D" id="3.80.10.10">
    <property type="entry name" value="Ribonuclease Inhibitor"/>
    <property type="match status" value="1"/>
</dbReference>
<dbReference type="STRING" id="74649.A0A2P6PF96"/>
<feature type="domain" description="Disease resistance R13L4/SHOC-2-like LRR" evidence="5">
    <location>
        <begin position="204"/>
        <end position="272"/>
    </location>
</feature>
<evidence type="ECO:0000256" key="2">
    <source>
        <dbReference type="ARBA" id="ARBA00022741"/>
    </source>
</evidence>
<dbReference type="InterPro" id="IPR055414">
    <property type="entry name" value="LRR_R13L4/SHOC2-like"/>
</dbReference>